<accession>A0AAI9XSH1</accession>
<evidence type="ECO:0000313" key="1">
    <source>
        <dbReference type="EMBL" id="KAK1462099.1"/>
    </source>
</evidence>
<dbReference type="AlphaFoldDB" id="A0AAI9XSH1"/>
<organism evidence="1 2">
    <name type="scientific">Colletotrichum melonis</name>
    <dbReference type="NCBI Taxonomy" id="1209925"/>
    <lineage>
        <taxon>Eukaryota</taxon>
        <taxon>Fungi</taxon>
        <taxon>Dikarya</taxon>
        <taxon>Ascomycota</taxon>
        <taxon>Pezizomycotina</taxon>
        <taxon>Sordariomycetes</taxon>
        <taxon>Hypocreomycetidae</taxon>
        <taxon>Glomerellales</taxon>
        <taxon>Glomerellaceae</taxon>
        <taxon>Colletotrichum</taxon>
        <taxon>Colletotrichum acutatum species complex</taxon>
    </lineage>
</organism>
<keyword evidence="2" id="KW-1185">Reference proteome</keyword>
<sequence>MHTYHGSAARKPLWARHYSLWPFRLLAGVNTFAPGRSMHVWFRLWASHAVDGPRDQLLGFPNIHRRPCNLSTACRQGNLPFG</sequence>
<evidence type="ECO:0000313" key="2">
    <source>
        <dbReference type="Proteomes" id="UP001239795"/>
    </source>
</evidence>
<gene>
    <name evidence="1" type="ORF">CMEL01_14066</name>
</gene>
<comment type="caution">
    <text evidence="1">The sequence shown here is derived from an EMBL/GenBank/DDBJ whole genome shotgun (WGS) entry which is preliminary data.</text>
</comment>
<dbReference type="Proteomes" id="UP001239795">
    <property type="component" value="Unassembled WGS sequence"/>
</dbReference>
<proteinExistence type="predicted"/>
<protein>
    <submittedName>
        <fullName evidence="1">Uncharacterized protein</fullName>
    </submittedName>
</protein>
<reference evidence="1 2" key="1">
    <citation type="submission" date="2016-10" db="EMBL/GenBank/DDBJ databases">
        <title>The genome sequence of Colletotrichum fioriniae PJ7.</title>
        <authorList>
            <person name="Baroncelli R."/>
        </authorList>
    </citation>
    <scope>NUCLEOTIDE SEQUENCE [LARGE SCALE GENOMIC DNA]</scope>
    <source>
        <strain evidence="1">Col 31</strain>
    </source>
</reference>
<name>A0AAI9XSH1_9PEZI</name>
<dbReference type="EMBL" id="MLGG01000009">
    <property type="protein sequence ID" value="KAK1462099.1"/>
    <property type="molecule type" value="Genomic_DNA"/>
</dbReference>